<accession>A0A0M0JNF7</accession>
<dbReference type="SUPFAM" id="SSF55545">
    <property type="entry name" value="beta-N-acetylhexosaminidase-like domain"/>
    <property type="match status" value="1"/>
</dbReference>
<reference evidence="3" key="1">
    <citation type="journal article" date="2015" name="PLoS Genet.">
        <title>Genome Sequence and Transcriptome Analyses of Chrysochromulina tobin: Metabolic Tools for Enhanced Algal Fitness in the Prominent Order Prymnesiales (Haptophyceae).</title>
        <authorList>
            <person name="Hovde B.T."/>
            <person name="Deodato C.R."/>
            <person name="Hunsperger H.M."/>
            <person name="Ryken S.A."/>
            <person name="Yost W."/>
            <person name="Jha R.K."/>
            <person name="Patterson J."/>
            <person name="Monnat R.J. Jr."/>
            <person name="Barlow S.B."/>
            <person name="Starkenburg S.R."/>
            <person name="Cattolico R.A."/>
        </authorList>
    </citation>
    <scope>NUCLEOTIDE SEQUENCE</scope>
    <source>
        <strain evidence="3">CCMP291</strain>
    </source>
</reference>
<keyword evidence="1" id="KW-0378">Hydrolase</keyword>
<evidence type="ECO:0000313" key="3">
    <source>
        <dbReference type="Proteomes" id="UP000037460"/>
    </source>
</evidence>
<dbReference type="PANTHER" id="PTHR47406:SF2">
    <property type="entry name" value="ALPHA GLUCURONIDASE N-TERMINAL DOMAIN-CONTAINING PROTEIN"/>
    <property type="match status" value="1"/>
</dbReference>
<organism evidence="2 3">
    <name type="scientific">Chrysochromulina tobinii</name>
    <dbReference type="NCBI Taxonomy" id="1460289"/>
    <lineage>
        <taxon>Eukaryota</taxon>
        <taxon>Haptista</taxon>
        <taxon>Haptophyta</taxon>
        <taxon>Prymnesiophyceae</taxon>
        <taxon>Prymnesiales</taxon>
        <taxon>Chrysochromulinaceae</taxon>
        <taxon>Chrysochromulina</taxon>
    </lineage>
</organism>
<dbReference type="InterPro" id="IPR032287">
    <property type="entry name" value="DUF4838"/>
</dbReference>
<dbReference type="EMBL" id="JWZX01002618">
    <property type="protein sequence ID" value="KOO28114.1"/>
    <property type="molecule type" value="Genomic_DNA"/>
</dbReference>
<dbReference type="Proteomes" id="UP000037460">
    <property type="component" value="Unassembled WGS sequence"/>
</dbReference>
<sequence>MVDVRVCLLSPIALVSSLQSPLVIEDHSARALLQPQLLQPPVEGVSANLPVRIALASDATPSEQLAAKELQSFLSKLCPFRAFDIGAPEPGGTQQLAVGRGAALALGAPADALQQAGETTLLDTTLLAASGSTIVSGGPDRGALYAAYQLLEHLGYRFLAPDETIVPAECPSQLPAFVRRESSPHFEYRDNNQIAILLSPAWATRVGYNGDTSNQSAALGSHVGYANPPGFVHTAYNLVAQRSRAEAEEANQNAHPGAAFHEHPDWFYPPYAGANGQLCWSSTALVDFLIERVREELRAQPERRILSVSQMDNGNYCQSRAEQELARKHGAQIAPMLLAVNRIADAIRDEFPQVALDTLAYQWSRSPPTSELKPRPNKTQRIYVWDYTTDFDGYFVPYANVHTLVPNLRTYHEHGVKGVFEEGNYNSKGGDLVQLKDYLLAKALWNSSLDAEGTIREFTDGYYGAIGGAAVRRYISLMEHGVTEEESMPYAFPGELAGGPAQFLKPSLLLAAANAFADAISASTAAYGREHKYVQRLEEASMPLQYVALFRWAELRAAHLLAEAHQQLQPPNGGPEGGVVSSSADELSETAIELSETAIELAGRRWPYRNEQRAQYAEFQRIYTQVLSANCS</sequence>
<dbReference type="GO" id="GO:0016787">
    <property type="term" value="F:hydrolase activity"/>
    <property type="evidence" value="ECO:0007669"/>
    <property type="project" value="UniProtKB-KW"/>
</dbReference>
<name>A0A0M0JNF7_9EUKA</name>
<evidence type="ECO:0000313" key="2">
    <source>
        <dbReference type="EMBL" id="KOO28114.1"/>
    </source>
</evidence>
<gene>
    <name evidence="2" type="ORF">Ctob_002728</name>
</gene>
<keyword evidence="3" id="KW-1185">Reference proteome</keyword>
<dbReference type="InterPro" id="IPR029018">
    <property type="entry name" value="Hex-like_dom2"/>
</dbReference>
<protein>
    <submittedName>
        <fullName evidence="2">F5 8 type c domain protein</fullName>
    </submittedName>
</protein>
<dbReference type="PANTHER" id="PTHR47406">
    <property type="entry name" value="COAGULATION FACTOR 5/8 TYPE, C-TERMINAL"/>
    <property type="match status" value="1"/>
</dbReference>
<dbReference type="Pfam" id="PF16126">
    <property type="entry name" value="DUF4838"/>
    <property type="match status" value="2"/>
</dbReference>
<dbReference type="AlphaFoldDB" id="A0A0M0JNF7"/>
<proteinExistence type="predicted"/>
<evidence type="ECO:0000256" key="1">
    <source>
        <dbReference type="ARBA" id="ARBA00022801"/>
    </source>
</evidence>
<comment type="caution">
    <text evidence="2">The sequence shown here is derived from an EMBL/GenBank/DDBJ whole genome shotgun (WGS) entry which is preliminary data.</text>
</comment>
<dbReference type="Gene3D" id="3.30.379.10">
    <property type="entry name" value="Chitobiase/beta-hexosaminidase domain 2-like"/>
    <property type="match status" value="1"/>
</dbReference>